<comment type="caution">
    <text evidence="1">The sequence shown here is derived from an EMBL/GenBank/DDBJ whole genome shotgun (WGS) entry which is preliminary data.</text>
</comment>
<dbReference type="RefSeq" id="WP_161033626.1">
    <property type="nucleotide sequence ID" value="NZ_WWCL01000001.1"/>
</dbReference>
<evidence type="ECO:0000313" key="1">
    <source>
        <dbReference type="EMBL" id="MYN43823.1"/>
    </source>
</evidence>
<protein>
    <submittedName>
        <fullName evidence="1">Uncharacterized protein</fullName>
    </submittedName>
</protein>
<organism evidence="1 2">
    <name type="scientific">Duganella fentianensis</name>
    <dbReference type="NCBI Taxonomy" id="2692177"/>
    <lineage>
        <taxon>Bacteria</taxon>
        <taxon>Pseudomonadati</taxon>
        <taxon>Pseudomonadota</taxon>
        <taxon>Betaproteobacteria</taxon>
        <taxon>Burkholderiales</taxon>
        <taxon>Oxalobacteraceae</taxon>
        <taxon>Telluria group</taxon>
        <taxon>Duganella</taxon>
    </lineage>
</organism>
<proteinExistence type="predicted"/>
<keyword evidence="2" id="KW-1185">Reference proteome</keyword>
<reference evidence="1" key="1">
    <citation type="submission" date="2019-12" db="EMBL/GenBank/DDBJ databases">
        <title>Novel species isolated from a subtropical stream in China.</title>
        <authorList>
            <person name="Lu H."/>
        </authorList>
    </citation>
    <scope>NUCLEOTIDE SEQUENCE [LARGE SCALE GENOMIC DNA]</scope>
    <source>
        <strain evidence="1">FT93W</strain>
    </source>
</reference>
<accession>A0A845HS77</accession>
<dbReference type="EMBL" id="WWCL01000001">
    <property type="protein sequence ID" value="MYN43823.1"/>
    <property type="molecule type" value="Genomic_DNA"/>
</dbReference>
<dbReference type="AlphaFoldDB" id="A0A845HS77"/>
<dbReference type="Proteomes" id="UP000444316">
    <property type="component" value="Unassembled WGS sequence"/>
</dbReference>
<sequence>MATLKNGSCGIRFFCARCTIAVLAIRCALSHNRDEFVNSVSCSRDGYAAALSKQQAAANRIHPEPERFKETQME</sequence>
<name>A0A845HS77_9BURK</name>
<gene>
    <name evidence="1" type="ORF">GTP23_01915</name>
</gene>
<evidence type="ECO:0000313" key="2">
    <source>
        <dbReference type="Proteomes" id="UP000444316"/>
    </source>
</evidence>